<dbReference type="Proteomes" id="UP000590738">
    <property type="component" value="Unassembled WGS sequence"/>
</dbReference>
<dbReference type="CDD" id="cd00093">
    <property type="entry name" value="HTH_XRE"/>
    <property type="match status" value="1"/>
</dbReference>
<dbReference type="AlphaFoldDB" id="A0A7W2QWV8"/>
<organism evidence="2 3">
    <name type="scientific">Pseudomonas juntendi</name>
    <dbReference type="NCBI Taxonomy" id="2666183"/>
    <lineage>
        <taxon>Bacteria</taxon>
        <taxon>Pseudomonadati</taxon>
        <taxon>Pseudomonadota</taxon>
        <taxon>Gammaproteobacteria</taxon>
        <taxon>Pseudomonadales</taxon>
        <taxon>Pseudomonadaceae</taxon>
        <taxon>Pseudomonas</taxon>
    </lineage>
</organism>
<dbReference type="InterPro" id="IPR015927">
    <property type="entry name" value="Peptidase_S24_S26A/B/C"/>
</dbReference>
<dbReference type="InterPro" id="IPR036286">
    <property type="entry name" value="LexA/Signal_pep-like_sf"/>
</dbReference>
<dbReference type="InterPro" id="IPR001387">
    <property type="entry name" value="Cro/C1-type_HTH"/>
</dbReference>
<dbReference type="InterPro" id="IPR010982">
    <property type="entry name" value="Lambda_DNA-bd_dom_sf"/>
</dbReference>
<dbReference type="Gene3D" id="2.10.109.10">
    <property type="entry name" value="Umud Fragment, subunit A"/>
    <property type="match status" value="1"/>
</dbReference>
<feature type="domain" description="HTH cro/C1-type" evidence="1">
    <location>
        <begin position="34"/>
        <end position="73"/>
    </location>
</feature>
<accession>A0A7W2QWV8</accession>
<evidence type="ECO:0000313" key="2">
    <source>
        <dbReference type="EMBL" id="MBA6145829.1"/>
    </source>
</evidence>
<proteinExistence type="predicted"/>
<comment type="caution">
    <text evidence="2">The sequence shown here is derived from an EMBL/GenBank/DDBJ whole genome shotgun (WGS) entry which is preliminary data.</text>
</comment>
<dbReference type="PROSITE" id="PS50943">
    <property type="entry name" value="HTH_CROC1"/>
    <property type="match status" value="1"/>
</dbReference>
<dbReference type="InterPro" id="IPR039418">
    <property type="entry name" value="LexA-like"/>
</dbReference>
<dbReference type="CDD" id="cd06529">
    <property type="entry name" value="S24_LexA-like"/>
    <property type="match status" value="1"/>
</dbReference>
<dbReference type="PANTHER" id="PTHR33516:SF2">
    <property type="entry name" value="LEXA REPRESSOR-RELATED"/>
    <property type="match status" value="1"/>
</dbReference>
<dbReference type="SUPFAM" id="SSF51306">
    <property type="entry name" value="LexA/Signal peptidase"/>
    <property type="match status" value="1"/>
</dbReference>
<evidence type="ECO:0000259" key="1">
    <source>
        <dbReference type="PROSITE" id="PS50943"/>
    </source>
</evidence>
<protein>
    <submittedName>
        <fullName evidence="2">Helix-turn-helix domain-containing protein</fullName>
    </submittedName>
</protein>
<dbReference type="InterPro" id="IPR050077">
    <property type="entry name" value="LexA_repressor"/>
</dbReference>
<evidence type="ECO:0000313" key="3">
    <source>
        <dbReference type="Proteomes" id="UP000590738"/>
    </source>
</evidence>
<dbReference type="SUPFAM" id="SSF47413">
    <property type="entry name" value="lambda repressor-like DNA-binding domains"/>
    <property type="match status" value="1"/>
</dbReference>
<dbReference type="PANTHER" id="PTHR33516">
    <property type="entry name" value="LEXA REPRESSOR"/>
    <property type="match status" value="1"/>
</dbReference>
<dbReference type="SMART" id="SM00530">
    <property type="entry name" value="HTH_XRE"/>
    <property type="match status" value="1"/>
</dbReference>
<dbReference type="Pfam" id="PF01381">
    <property type="entry name" value="HTH_3"/>
    <property type="match status" value="1"/>
</dbReference>
<reference evidence="2 3" key="1">
    <citation type="submission" date="2020-07" db="EMBL/GenBank/DDBJ databases">
        <title>Diversity of carbapenemase encoding genes among Pseudomonas putida group clinical isolates in a tertiary Brazilian hospital.</title>
        <authorList>
            <person name="Alberto-Lei F."/>
            <person name="Nodari C.S."/>
            <person name="Streling A.P."/>
            <person name="Paulino J.T."/>
            <person name="Bessa-Neto F.O."/>
            <person name="Cayo R."/>
            <person name="Gales A.C."/>
        </authorList>
    </citation>
    <scope>NUCLEOTIDE SEQUENCE [LARGE SCALE GENOMIC DNA]</scope>
    <source>
        <strain evidence="2 3">12273</strain>
    </source>
</reference>
<sequence length="233" mass="25395">MVQIEELRSAFADRLKQALAARDIPSWGSGARISKMVGVTPKAASKWLNGESMPGGAKMLALATALKVRVEWLEYGKGGMTEETSGFDANVEPTPGPVRYYEYPEISWVQAGMPMEAVEISNVASCEVHPSDAWAGPNGFWLKVKGPSMTSSNGMSFPEGMVILVAPGFDVESSQFVVAKMVDTNEATFKQFIWDSGRAFLKPLNPSFPTVEMDGEWVLVGRVVDAKWPRSVL</sequence>
<gene>
    <name evidence="2" type="ORF">H4B97_25720</name>
</gene>
<dbReference type="Gene3D" id="1.10.260.40">
    <property type="entry name" value="lambda repressor-like DNA-binding domains"/>
    <property type="match status" value="1"/>
</dbReference>
<name>A0A7W2QWV8_9PSED</name>
<dbReference type="EMBL" id="JACGCZ010000096">
    <property type="protein sequence ID" value="MBA6145829.1"/>
    <property type="molecule type" value="Genomic_DNA"/>
</dbReference>
<dbReference type="Pfam" id="PF00717">
    <property type="entry name" value="Peptidase_S24"/>
    <property type="match status" value="1"/>
</dbReference>
<dbReference type="GO" id="GO:0003677">
    <property type="term" value="F:DNA binding"/>
    <property type="evidence" value="ECO:0007669"/>
    <property type="project" value="InterPro"/>
</dbReference>